<protein>
    <submittedName>
        <fullName evidence="1">Four helix bundle protein</fullName>
    </submittedName>
</protein>
<dbReference type="Proteomes" id="UP000297998">
    <property type="component" value="Unassembled WGS sequence"/>
</dbReference>
<dbReference type="RefSeq" id="WP_135836898.1">
    <property type="nucleotide sequence ID" value="NZ_SRPE01000015.1"/>
</dbReference>
<keyword evidence="2" id="KW-1185">Reference proteome</keyword>
<sequence length="119" mass="13724">MHKLEDLIIWKKAIELTKQVYLICLELPQDEKFGLTSQIKRAAISIPSNIAEGAGRNSNKEFIHFLSIANGSSYELMTQLILGMELQLLKKDKVEYIILLLNEIQKMNYVFQQKLKSNI</sequence>
<evidence type="ECO:0000313" key="2">
    <source>
        <dbReference type="Proteomes" id="UP000297998"/>
    </source>
</evidence>
<dbReference type="Gene3D" id="1.20.1440.60">
    <property type="entry name" value="23S rRNA-intervening sequence"/>
    <property type="match status" value="1"/>
</dbReference>
<dbReference type="InterPro" id="IPR036583">
    <property type="entry name" value="23S_rRNA_IVS_sf"/>
</dbReference>
<dbReference type="Pfam" id="PF05635">
    <property type="entry name" value="23S_rRNA_IVP"/>
    <property type="match status" value="1"/>
</dbReference>
<dbReference type="AlphaFoldDB" id="A0A4Z1BJH0"/>
<reference evidence="1 2" key="1">
    <citation type="submission" date="2019-03" db="EMBL/GenBank/DDBJ databases">
        <title>Empedobacter tilapiae sp. nov., isolated from an intestine of Nile tilapia Oreochromis niloticus.</title>
        <authorList>
            <person name="Kim Y.-O."/>
            <person name="Yoon J.-H."/>
        </authorList>
    </citation>
    <scope>NUCLEOTIDE SEQUENCE [LARGE SCALE GENOMIC DNA]</scope>
    <source>
        <strain evidence="1 2">MRS2</strain>
    </source>
</reference>
<dbReference type="PANTHER" id="PTHR38471:SF2">
    <property type="entry name" value="FOUR HELIX BUNDLE PROTEIN"/>
    <property type="match status" value="1"/>
</dbReference>
<evidence type="ECO:0000313" key="1">
    <source>
        <dbReference type="EMBL" id="TGN22285.1"/>
    </source>
</evidence>
<proteinExistence type="predicted"/>
<comment type="caution">
    <text evidence="1">The sequence shown here is derived from an EMBL/GenBank/DDBJ whole genome shotgun (WGS) entry which is preliminary data.</text>
</comment>
<organism evidence="1 2">
    <name type="scientific">Empedobacter tilapiae</name>
    <dbReference type="NCBI Taxonomy" id="2491114"/>
    <lineage>
        <taxon>Bacteria</taxon>
        <taxon>Pseudomonadati</taxon>
        <taxon>Bacteroidota</taxon>
        <taxon>Flavobacteriia</taxon>
        <taxon>Flavobacteriales</taxon>
        <taxon>Weeksellaceae</taxon>
        <taxon>Empedobacter</taxon>
    </lineage>
</organism>
<dbReference type="SUPFAM" id="SSF158446">
    <property type="entry name" value="IVS-encoded protein-like"/>
    <property type="match status" value="1"/>
</dbReference>
<dbReference type="CDD" id="cd16377">
    <property type="entry name" value="23S_rRNA_IVP_like"/>
    <property type="match status" value="1"/>
</dbReference>
<dbReference type="OrthoDB" id="9811959at2"/>
<name>A0A4Z1BJH0_9FLAO</name>
<accession>A0A4Z1BJH0</accession>
<dbReference type="PANTHER" id="PTHR38471">
    <property type="entry name" value="FOUR HELIX BUNDLE PROTEIN"/>
    <property type="match status" value="1"/>
</dbReference>
<dbReference type="NCBIfam" id="TIGR02436">
    <property type="entry name" value="four helix bundle protein"/>
    <property type="match status" value="1"/>
</dbReference>
<dbReference type="EMBL" id="SRPE01000015">
    <property type="protein sequence ID" value="TGN22285.1"/>
    <property type="molecule type" value="Genomic_DNA"/>
</dbReference>
<gene>
    <name evidence="1" type="ORF">E4J94_16560</name>
</gene>
<dbReference type="InterPro" id="IPR012657">
    <property type="entry name" value="23S_rRNA-intervening_sequence"/>
</dbReference>